<sequence length="625" mass="68634">MDWTTSLLPLATAFGFALLHTLWMGTLLYALVRTVAPFLPSANAKYFLGYAALWALAAGFGYALYDGYYVAPVCENILLAAPPTVFIPTGNFWATGPEISAWSDRLGTITPFLSIIYLTGLIPVCYLLWVNQLKINVLKRTGLTDIPTEWTQSVRELLHDHPVTRRVTIHLSGVATEVMTLGFWSPVIVLPVALAAQLTPAMARTLLLHEIAHLRHYDHLLNYPQQILWAVFFYHPAVHALSRFIDREREHRCDDWVAEYCPDRRIYASALVAAAQFSITQNPLAMSATKTPFSSRIHRLLSSEQAPENSRFALSALLVVLLGVGHFSYANTDLGADAGAVDCLQEQGDLVFTPNAEPDQLLSPITIQTLTPSPQTAPGNDHTPPAPSPKNLAPATRQLVPHLVGATAPLIHDTIPPGNLKIKSDNRSARDIPTVGSDAQATRAPGKEKRNVFVINDGVGDYEVTEKSVIRLDGKIVDGARFDDLELTNVRKISVVNDAEKLAEMGFAGHDGLVEITTNQATGVAKDAQPVQWPTGLAPVPKVKMTGKIAYFIEDVLVHSIPSDGNPNNDDPINELNPEHIEAISVIKGAEPLSKLDLSDYEGAIFVTLKKRYARKFLKEKHRER</sequence>
<dbReference type="Pfam" id="PF05569">
    <property type="entry name" value="Peptidase_M56"/>
    <property type="match status" value="1"/>
</dbReference>
<evidence type="ECO:0000313" key="5">
    <source>
        <dbReference type="Proteomes" id="UP000770785"/>
    </source>
</evidence>
<keyword evidence="5" id="KW-1185">Reference proteome</keyword>
<feature type="region of interest" description="Disordered" evidence="1">
    <location>
        <begin position="417"/>
        <end position="444"/>
    </location>
</feature>
<dbReference type="Proteomes" id="UP000770785">
    <property type="component" value="Unassembled WGS sequence"/>
</dbReference>
<dbReference type="InterPro" id="IPR052173">
    <property type="entry name" value="Beta-lactam_resp_regulator"/>
</dbReference>
<dbReference type="PANTHER" id="PTHR34978:SF3">
    <property type="entry name" value="SLR0241 PROTEIN"/>
    <property type="match status" value="1"/>
</dbReference>
<keyword evidence="2" id="KW-0472">Membrane</keyword>
<proteinExistence type="predicted"/>
<feature type="transmembrane region" description="Helical" evidence="2">
    <location>
        <begin position="109"/>
        <end position="130"/>
    </location>
</feature>
<keyword evidence="2" id="KW-1133">Transmembrane helix</keyword>
<keyword evidence="2" id="KW-0812">Transmembrane</keyword>
<feature type="region of interest" description="Disordered" evidence="1">
    <location>
        <begin position="369"/>
        <end position="393"/>
    </location>
</feature>
<dbReference type="EMBL" id="JAATJH010000002">
    <property type="protein sequence ID" value="NJC26479.1"/>
    <property type="molecule type" value="Genomic_DNA"/>
</dbReference>
<feature type="transmembrane region" description="Helical" evidence="2">
    <location>
        <begin position="181"/>
        <end position="203"/>
    </location>
</feature>
<gene>
    <name evidence="4" type="ORF">GGR27_001978</name>
</gene>
<feature type="domain" description="Peptidase M56" evidence="3">
    <location>
        <begin position="105"/>
        <end position="297"/>
    </location>
</feature>
<reference evidence="4 5" key="1">
    <citation type="submission" date="2020-03" db="EMBL/GenBank/DDBJ databases">
        <title>Genomic Encyclopedia of Type Strains, Phase IV (KMG-IV): sequencing the most valuable type-strain genomes for metagenomic binning, comparative biology and taxonomic classification.</title>
        <authorList>
            <person name="Goeker M."/>
        </authorList>
    </citation>
    <scope>NUCLEOTIDE SEQUENCE [LARGE SCALE GENOMIC DNA]</scope>
    <source>
        <strain evidence="4 5">DSM 105096</strain>
    </source>
</reference>
<evidence type="ECO:0000256" key="2">
    <source>
        <dbReference type="SAM" id="Phobius"/>
    </source>
</evidence>
<dbReference type="InterPro" id="IPR008756">
    <property type="entry name" value="Peptidase_M56"/>
</dbReference>
<feature type="compositionally biased region" description="Polar residues" evidence="1">
    <location>
        <begin position="369"/>
        <end position="378"/>
    </location>
</feature>
<evidence type="ECO:0000259" key="3">
    <source>
        <dbReference type="Pfam" id="PF05569"/>
    </source>
</evidence>
<dbReference type="CDD" id="cd07341">
    <property type="entry name" value="M56_BlaR1_MecR1_like"/>
    <property type="match status" value="1"/>
</dbReference>
<organism evidence="4 5">
    <name type="scientific">Neolewinella antarctica</name>
    <dbReference type="NCBI Taxonomy" id="442734"/>
    <lineage>
        <taxon>Bacteria</taxon>
        <taxon>Pseudomonadati</taxon>
        <taxon>Bacteroidota</taxon>
        <taxon>Saprospiria</taxon>
        <taxon>Saprospirales</taxon>
        <taxon>Lewinellaceae</taxon>
        <taxon>Neolewinella</taxon>
    </lineage>
</organism>
<dbReference type="PANTHER" id="PTHR34978">
    <property type="entry name" value="POSSIBLE SENSOR-TRANSDUCER PROTEIN BLAR"/>
    <property type="match status" value="1"/>
</dbReference>
<name>A0ABX0XBZ6_9BACT</name>
<evidence type="ECO:0000256" key="1">
    <source>
        <dbReference type="SAM" id="MobiDB-lite"/>
    </source>
</evidence>
<protein>
    <submittedName>
        <fullName evidence="4">Beta-lactamase regulating signal transducer with metallopeptidase domain</fullName>
    </submittedName>
</protein>
<comment type="caution">
    <text evidence="4">The sequence shown here is derived from an EMBL/GenBank/DDBJ whole genome shotgun (WGS) entry which is preliminary data.</text>
</comment>
<accession>A0ABX0XBZ6</accession>
<feature type="transmembrane region" description="Helical" evidence="2">
    <location>
        <begin position="44"/>
        <end position="65"/>
    </location>
</feature>
<evidence type="ECO:0000313" key="4">
    <source>
        <dbReference type="EMBL" id="NJC26479.1"/>
    </source>
</evidence>
<dbReference type="RefSeq" id="WP_168037217.1">
    <property type="nucleotide sequence ID" value="NZ_JAATJH010000002.1"/>
</dbReference>
<feature type="transmembrane region" description="Helical" evidence="2">
    <location>
        <begin position="6"/>
        <end position="32"/>
    </location>
</feature>